<dbReference type="OrthoDB" id="1190494at2"/>
<dbReference type="SUPFAM" id="SSF56214">
    <property type="entry name" value="4'-phosphopantetheinyl transferase"/>
    <property type="match status" value="2"/>
</dbReference>
<dbReference type="AlphaFoldDB" id="A0A6I3LIQ9"/>
<evidence type="ECO:0000313" key="3">
    <source>
        <dbReference type="EMBL" id="MTG98458.1"/>
    </source>
</evidence>
<dbReference type="Gene3D" id="3.90.470.20">
    <property type="entry name" value="4'-phosphopantetheinyl transferase domain"/>
    <property type="match status" value="1"/>
</dbReference>
<protein>
    <submittedName>
        <fullName evidence="3">4'-phosphopantetheinyl transferase superfamily protein</fullName>
    </submittedName>
</protein>
<organism evidence="3 4">
    <name type="scientific">Myroides albus</name>
    <dbReference type="NCBI Taxonomy" id="2562892"/>
    <lineage>
        <taxon>Bacteria</taxon>
        <taxon>Pseudomonadati</taxon>
        <taxon>Bacteroidota</taxon>
        <taxon>Flavobacteriia</taxon>
        <taxon>Flavobacteriales</taxon>
        <taxon>Flavobacteriaceae</taxon>
        <taxon>Myroides</taxon>
    </lineage>
</organism>
<keyword evidence="4" id="KW-1185">Reference proteome</keyword>
<evidence type="ECO:0000256" key="1">
    <source>
        <dbReference type="ARBA" id="ARBA00022679"/>
    </source>
</evidence>
<dbReference type="Proteomes" id="UP000438760">
    <property type="component" value="Unassembled WGS sequence"/>
</dbReference>
<gene>
    <name evidence="3" type="ORF">GJV76_10035</name>
</gene>
<keyword evidence="1 3" id="KW-0808">Transferase</keyword>
<dbReference type="InterPro" id="IPR008278">
    <property type="entry name" value="4-PPantetheinyl_Trfase_dom"/>
</dbReference>
<evidence type="ECO:0000313" key="4">
    <source>
        <dbReference type="Proteomes" id="UP000438760"/>
    </source>
</evidence>
<evidence type="ECO:0000259" key="2">
    <source>
        <dbReference type="Pfam" id="PF01648"/>
    </source>
</evidence>
<accession>A0A6I3LIQ9</accession>
<dbReference type="EMBL" id="WMJX01000020">
    <property type="protein sequence ID" value="MTG98458.1"/>
    <property type="molecule type" value="Genomic_DNA"/>
</dbReference>
<dbReference type="GO" id="GO:0000287">
    <property type="term" value="F:magnesium ion binding"/>
    <property type="evidence" value="ECO:0007669"/>
    <property type="project" value="InterPro"/>
</dbReference>
<dbReference type="InterPro" id="IPR037143">
    <property type="entry name" value="4-PPantetheinyl_Trfase_dom_sf"/>
</dbReference>
<dbReference type="RefSeq" id="WP_155092484.1">
    <property type="nucleotide sequence ID" value="NZ_CP102754.1"/>
</dbReference>
<reference evidence="3 4" key="1">
    <citation type="submission" date="2019-11" db="EMBL/GenBank/DDBJ databases">
        <title>Genome of Strain BIT-d1.</title>
        <authorList>
            <person name="Yang Y."/>
        </authorList>
    </citation>
    <scope>NUCLEOTIDE SEQUENCE [LARGE SCALE GENOMIC DNA]</scope>
    <source>
        <strain evidence="3 4">BIT-d1</strain>
    </source>
</reference>
<dbReference type="GO" id="GO:0008897">
    <property type="term" value="F:holo-[acyl-carrier-protein] synthase activity"/>
    <property type="evidence" value="ECO:0007669"/>
    <property type="project" value="InterPro"/>
</dbReference>
<comment type="caution">
    <text evidence="3">The sequence shown here is derived from an EMBL/GenBank/DDBJ whole genome shotgun (WGS) entry which is preliminary data.</text>
</comment>
<feature type="domain" description="4'-phosphopantetheinyl transferase" evidence="2">
    <location>
        <begin position="103"/>
        <end position="176"/>
    </location>
</feature>
<proteinExistence type="predicted"/>
<name>A0A6I3LIQ9_9FLAO</name>
<sequence>MPLIQVIEHSADVKAYVWKVEESIEELLAGLRLRVETQKRLQGMKSQVHQKGFLAIRQLLNGIGYSDFDLLYDGNGKPYLIDGKFISISHSFEYATIIVGNVSVGIDVEKIREKIFRIAEKFCNDEELLFVGKSEHPINVLTKIWCAKEAMFKMCDSKGISFKDHMHVTFDGKASVKGDSINKDFCYYTVNLSGFTLVYAIEQLK</sequence>
<dbReference type="Pfam" id="PF01648">
    <property type="entry name" value="ACPS"/>
    <property type="match status" value="1"/>
</dbReference>